<gene>
    <name evidence="1" type="ORF">NQ176_g9013</name>
</gene>
<comment type="caution">
    <text evidence="1">The sequence shown here is derived from an EMBL/GenBank/DDBJ whole genome shotgun (WGS) entry which is preliminary data.</text>
</comment>
<dbReference type="Proteomes" id="UP001143910">
    <property type="component" value="Unassembled WGS sequence"/>
</dbReference>
<accession>A0ACC1MP43</accession>
<protein>
    <submittedName>
        <fullName evidence="1">Uncharacterized protein</fullName>
    </submittedName>
</protein>
<name>A0ACC1MP43_9HYPO</name>
<keyword evidence="2" id="KW-1185">Reference proteome</keyword>
<evidence type="ECO:0000313" key="2">
    <source>
        <dbReference type="Proteomes" id="UP001143910"/>
    </source>
</evidence>
<proteinExistence type="predicted"/>
<organism evidence="1 2">
    <name type="scientific">Zarea fungicola</name>
    <dbReference type="NCBI Taxonomy" id="93591"/>
    <lineage>
        <taxon>Eukaryota</taxon>
        <taxon>Fungi</taxon>
        <taxon>Dikarya</taxon>
        <taxon>Ascomycota</taxon>
        <taxon>Pezizomycotina</taxon>
        <taxon>Sordariomycetes</taxon>
        <taxon>Hypocreomycetidae</taxon>
        <taxon>Hypocreales</taxon>
        <taxon>Cordycipitaceae</taxon>
        <taxon>Zarea</taxon>
    </lineage>
</organism>
<reference evidence="1" key="1">
    <citation type="submission" date="2022-08" db="EMBL/GenBank/DDBJ databases">
        <title>Genome Sequence of Lecanicillium fungicola.</title>
        <authorList>
            <person name="Buettner E."/>
        </authorList>
    </citation>
    <scope>NUCLEOTIDE SEQUENCE</scope>
    <source>
        <strain evidence="1">Babe33</strain>
    </source>
</reference>
<sequence length="90" mass="10429">MVWFDDAGVKHEIYIPARDFYKAMEHSKKNEWDELAKFPKWDNQGYSEADNLNNITDVNKFYSVPPPQDDDDDDGKKPSSSADTDAKKKE</sequence>
<evidence type="ECO:0000313" key="1">
    <source>
        <dbReference type="EMBL" id="KAJ2968782.1"/>
    </source>
</evidence>
<dbReference type="EMBL" id="JANJQO010001901">
    <property type="protein sequence ID" value="KAJ2968782.1"/>
    <property type="molecule type" value="Genomic_DNA"/>
</dbReference>